<dbReference type="EMBL" id="BMYP01000009">
    <property type="protein sequence ID" value="GHD73855.1"/>
    <property type="molecule type" value="Genomic_DNA"/>
</dbReference>
<name>A0ABQ3H9K3_9NEIS</name>
<keyword evidence="2" id="KW-0238">DNA-binding</keyword>
<keyword evidence="1" id="KW-0805">Transcription regulation</keyword>
<evidence type="ECO:0000313" key="5">
    <source>
        <dbReference type="EMBL" id="GHD73855.1"/>
    </source>
</evidence>
<protein>
    <recommendedName>
        <fullName evidence="4">HTH arsR-type domain-containing protein</fullName>
    </recommendedName>
</protein>
<dbReference type="Proteomes" id="UP000662678">
    <property type="component" value="Unassembled WGS sequence"/>
</dbReference>
<reference evidence="6" key="1">
    <citation type="journal article" date="2019" name="Int. J. Syst. Evol. Microbiol.">
        <title>The Global Catalogue of Microorganisms (GCM) 10K type strain sequencing project: providing services to taxonomists for standard genome sequencing and annotation.</title>
        <authorList>
            <consortium name="The Broad Institute Genomics Platform"/>
            <consortium name="The Broad Institute Genome Sequencing Center for Infectious Disease"/>
            <person name="Wu L."/>
            <person name="Ma J."/>
        </authorList>
    </citation>
    <scope>NUCLEOTIDE SEQUENCE [LARGE SCALE GENOMIC DNA]</scope>
    <source>
        <strain evidence="6">KCTC 23713</strain>
    </source>
</reference>
<gene>
    <name evidence="5" type="ORF">GCM10011419_09350</name>
</gene>
<keyword evidence="3" id="KW-0804">Transcription</keyword>
<accession>A0ABQ3H9K3</accession>
<comment type="caution">
    <text evidence="5">The sequence shown here is derived from an EMBL/GenBank/DDBJ whole genome shotgun (WGS) entry which is preliminary data.</text>
</comment>
<dbReference type="PRINTS" id="PR00778">
    <property type="entry name" value="HTHARSR"/>
</dbReference>
<dbReference type="CDD" id="cd00090">
    <property type="entry name" value="HTH_ARSR"/>
    <property type="match status" value="1"/>
</dbReference>
<evidence type="ECO:0000259" key="4">
    <source>
        <dbReference type="PROSITE" id="PS50987"/>
    </source>
</evidence>
<dbReference type="SMART" id="SM00418">
    <property type="entry name" value="HTH_ARSR"/>
    <property type="match status" value="1"/>
</dbReference>
<dbReference type="InterPro" id="IPR036390">
    <property type="entry name" value="WH_DNA-bd_sf"/>
</dbReference>
<sequence length="134" mass="14080">MLAALAQETRLAVFRQLVEAGPAGRAAGELAEALGCAPATLSFHLKELSNAALIEGRQDGRFVIYAANFAAMNGLLGYLTENCCQGQAVAECGGPPHCEPAPAVPAAEKKHPSGLLIGRRNIEAIVSRERKSRD</sequence>
<evidence type="ECO:0000256" key="3">
    <source>
        <dbReference type="ARBA" id="ARBA00023163"/>
    </source>
</evidence>
<dbReference type="Pfam" id="PF12840">
    <property type="entry name" value="HTH_20"/>
    <property type="match status" value="1"/>
</dbReference>
<feature type="domain" description="HTH arsR-type" evidence="4">
    <location>
        <begin position="1"/>
        <end position="87"/>
    </location>
</feature>
<dbReference type="NCBIfam" id="NF033788">
    <property type="entry name" value="HTH_metalloreg"/>
    <property type="match status" value="1"/>
</dbReference>
<dbReference type="InterPro" id="IPR011991">
    <property type="entry name" value="ArsR-like_HTH"/>
</dbReference>
<organism evidence="5 6">
    <name type="scientific">Vogesella fluminis</name>
    <dbReference type="NCBI Taxonomy" id="1069161"/>
    <lineage>
        <taxon>Bacteria</taxon>
        <taxon>Pseudomonadati</taxon>
        <taxon>Pseudomonadota</taxon>
        <taxon>Betaproteobacteria</taxon>
        <taxon>Neisseriales</taxon>
        <taxon>Chromobacteriaceae</taxon>
        <taxon>Vogesella</taxon>
    </lineage>
</organism>
<dbReference type="Gene3D" id="1.10.10.10">
    <property type="entry name" value="Winged helix-like DNA-binding domain superfamily/Winged helix DNA-binding domain"/>
    <property type="match status" value="1"/>
</dbReference>
<evidence type="ECO:0000256" key="2">
    <source>
        <dbReference type="ARBA" id="ARBA00023125"/>
    </source>
</evidence>
<keyword evidence="6" id="KW-1185">Reference proteome</keyword>
<dbReference type="PANTHER" id="PTHR43132:SF2">
    <property type="entry name" value="ARSENICAL RESISTANCE OPERON REPRESSOR ARSR-RELATED"/>
    <property type="match status" value="1"/>
</dbReference>
<evidence type="ECO:0000313" key="6">
    <source>
        <dbReference type="Proteomes" id="UP000662678"/>
    </source>
</evidence>
<evidence type="ECO:0000256" key="1">
    <source>
        <dbReference type="ARBA" id="ARBA00023015"/>
    </source>
</evidence>
<dbReference type="InterPro" id="IPR051011">
    <property type="entry name" value="Metal_resp_trans_reg"/>
</dbReference>
<dbReference type="PROSITE" id="PS50987">
    <property type="entry name" value="HTH_ARSR_2"/>
    <property type="match status" value="1"/>
</dbReference>
<dbReference type="InterPro" id="IPR036388">
    <property type="entry name" value="WH-like_DNA-bd_sf"/>
</dbReference>
<dbReference type="SUPFAM" id="SSF46785">
    <property type="entry name" value="Winged helix' DNA-binding domain"/>
    <property type="match status" value="1"/>
</dbReference>
<dbReference type="PANTHER" id="PTHR43132">
    <property type="entry name" value="ARSENICAL RESISTANCE OPERON REPRESSOR ARSR-RELATED"/>
    <property type="match status" value="1"/>
</dbReference>
<dbReference type="InterPro" id="IPR001845">
    <property type="entry name" value="HTH_ArsR_DNA-bd_dom"/>
</dbReference>
<proteinExistence type="predicted"/>